<reference evidence="8 9" key="1">
    <citation type="journal article" date="2015" name="Genome Announc.">
        <title>Expanding the biotechnology potential of lactobacilli through comparative genomics of 213 strains and associated genera.</title>
        <authorList>
            <person name="Sun Z."/>
            <person name="Harris H.M."/>
            <person name="McCann A."/>
            <person name="Guo C."/>
            <person name="Argimon S."/>
            <person name="Zhang W."/>
            <person name="Yang X."/>
            <person name="Jeffery I.B."/>
            <person name="Cooney J.C."/>
            <person name="Kagawa T.F."/>
            <person name="Liu W."/>
            <person name="Song Y."/>
            <person name="Salvetti E."/>
            <person name="Wrobel A."/>
            <person name="Rasinkangas P."/>
            <person name="Parkhill J."/>
            <person name="Rea M.C."/>
            <person name="O'Sullivan O."/>
            <person name="Ritari J."/>
            <person name="Douillard F.P."/>
            <person name="Paul Ross R."/>
            <person name="Yang R."/>
            <person name="Briner A.E."/>
            <person name="Felis G.E."/>
            <person name="de Vos W.M."/>
            <person name="Barrangou R."/>
            <person name="Klaenhammer T.R."/>
            <person name="Caufield P.W."/>
            <person name="Cui Y."/>
            <person name="Zhang H."/>
            <person name="O'Toole P.W."/>
        </authorList>
    </citation>
    <scope>NUCLEOTIDE SEQUENCE [LARGE SCALE GENOMIC DNA]</scope>
    <source>
        <strain evidence="8 9">DSM 20605</strain>
    </source>
</reference>
<evidence type="ECO:0000256" key="6">
    <source>
        <dbReference type="SAM" id="Phobius"/>
    </source>
</evidence>
<evidence type="ECO:0000313" key="9">
    <source>
        <dbReference type="Proteomes" id="UP000051576"/>
    </source>
</evidence>
<comment type="subcellular location">
    <subcellularLocation>
        <location evidence="1">Membrane</location>
        <topology evidence="1">Multi-pass membrane protein</topology>
    </subcellularLocation>
</comment>
<evidence type="ECO:0000256" key="3">
    <source>
        <dbReference type="ARBA" id="ARBA00022692"/>
    </source>
</evidence>
<keyword evidence="4 6" id="KW-1133">Transmembrane helix</keyword>
<protein>
    <recommendedName>
        <fullName evidence="7">GtrA/DPMS transmembrane domain-containing protein</fullName>
    </recommendedName>
</protein>
<evidence type="ECO:0000256" key="1">
    <source>
        <dbReference type="ARBA" id="ARBA00004141"/>
    </source>
</evidence>
<dbReference type="GO" id="GO:0000271">
    <property type="term" value="P:polysaccharide biosynthetic process"/>
    <property type="evidence" value="ECO:0007669"/>
    <property type="project" value="InterPro"/>
</dbReference>
<dbReference type="InterPro" id="IPR007267">
    <property type="entry name" value="GtrA_DPMS_TM"/>
</dbReference>
<feature type="transmembrane region" description="Helical" evidence="6">
    <location>
        <begin position="42"/>
        <end position="62"/>
    </location>
</feature>
<sequence>MKKAGIFKTTGFKFILVGIVNTLFGTAIMFLCYDLFRLSYWWSSAANYFFGSILSFILNKYFTFQNHAHEWQQILKFTVNILLCYLIAYGLAKPLIRNWLSMDSQFIQDNVALLLGAVLFTVINYFGQRFWVFNSQK</sequence>
<dbReference type="PANTHER" id="PTHR38459:SF1">
    <property type="entry name" value="PROPHAGE BACTOPRENOL-LINKED GLUCOSE TRANSLOCASE HOMOLOG"/>
    <property type="match status" value="1"/>
</dbReference>
<keyword evidence="5 6" id="KW-0472">Membrane</keyword>
<evidence type="ECO:0000256" key="2">
    <source>
        <dbReference type="ARBA" id="ARBA00009399"/>
    </source>
</evidence>
<dbReference type="RefSeq" id="WP_010579463.1">
    <property type="nucleotide sequence ID" value="NZ_AHYZ01000010.1"/>
</dbReference>
<proteinExistence type="inferred from homology"/>
<dbReference type="InterPro" id="IPR051401">
    <property type="entry name" value="GtrA_CellWall_Glycosyl"/>
</dbReference>
<dbReference type="Pfam" id="PF04138">
    <property type="entry name" value="GtrA_DPMS_TM"/>
    <property type="match status" value="1"/>
</dbReference>
<feature type="transmembrane region" description="Helical" evidence="6">
    <location>
        <begin position="12"/>
        <end position="36"/>
    </location>
</feature>
<dbReference type="EMBL" id="AYYX01000004">
    <property type="protein sequence ID" value="KRM89548.1"/>
    <property type="molecule type" value="Genomic_DNA"/>
</dbReference>
<feature type="transmembrane region" description="Helical" evidence="6">
    <location>
        <begin position="74"/>
        <end position="92"/>
    </location>
</feature>
<dbReference type="PATRIC" id="fig|1133569.4.peg.1540"/>
<gene>
    <name evidence="8" type="ORF">FD21_GL001406</name>
</gene>
<keyword evidence="3 6" id="KW-0812">Transmembrane</keyword>
<organism evidence="8 9">
    <name type="scientific">Liquorilactobacillus vini DSM 20605</name>
    <dbReference type="NCBI Taxonomy" id="1133569"/>
    <lineage>
        <taxon>Bacteria</taxon>
        <taxon>Bacillati</taxon>
        <taxon>Bacillota</taxon>
        <taxon>Bacilli</taxon>
        <taxon>Lactobacillales</taxon>
        <taxon>Lactobacillaceae</taxon>
        <taxon>Liquorilactobacillus</taxon>
    </lineage>
</organism>
<keyword evidence="9" id="KW-1185">Reference proteome</keyword>
<evidence type="ECO:0000259" key="7">
    <source>
        <dbReference type="Pfam" id="PF04138"/>
    </source>
</evidence>
<dbReference type="AlphaFoldDB" id="A0A0R2CMJ7"/>
<dbReference type="Proteomes" id="UP000051576">
    <property type="component" value="Unassembled WGS sequence"/>
</dbReference>
<dbReference type="OrthoDB" id="9812049at2"/>
<evidence type="ECO:0000256" key="5">
    <source>
        <dbReference type="ARBA" id="ARBA00023136"/>
    </source>
</evidence>
<evidence type="ECO:0000256" key="4">
    <source>
        <dbReference type="ARBA" id="ARBA00022989"/>
    </source>
</evidence>
<name>A0A0R2CMJ7_9LACO</name>
<evidence type="ECO:0000313" key="8">
    <source>
        <dbReference type="EMBL" id="KRM89548.1"/>
    </source>
</evidence>
<feature type="transmembrane region" description="Helical" evidence="6">
    <location>
        <begin position="112"/>
        <end position="132"/>
    </location>
</feature>
<dbReference type="eggNOG" id="COG2246">
    <property type="taxonomic scope" value="Bacteria"/>
</dbReference>
<comment type="caution">
    <text evidence="8">The sequence shown here is derived from an EMBL/GenBank/DDBJ whole genome shotgun (WGS) entry which is preliminary data.</text>
</comment>
<dbReference type="STRING" id="1133569.FD21_GL001406"/>
<accession>A0A0R2CMJ7</accession>
<dbReference type="PANTHER" id="PTHR38459">
    <property type="entry name" value="PROPHAGE BACTOPRENOL-LINKED GLUCOSE TRANSLOCASE HOMOLOG"/>
    <property type="match status" value="1"/>
</dbReference>
<dbReference type="GO" id="GO:0005886">
    <property type="term" value="C:plasma membrane"/>
    <property type="evidence" value="ECO:0007669"/>
    <property type="project" value="TreeGrafter"/>
</dbReference>
<comment type="similarity">
    <text evidence="2">Belongs to the GtrA family.</text>
</comment>
<feature type="domain" description="GtrA/DPMS transmembrane" evidence="7">
    <location>
        <begin position="13"/>
        <end position="133"/>
    </location>
</feature>